<evidence type="ECO:0000256" key="6">
    <source>
        <dbReference type="SAM" id="MobiDB-lite"/>
    </source>
</evidence>
<evidence type="ECO:0000313" key="9">
    <source>
        <dbReference type="Proteomes" id="UP000189703"/>
    </source>
</evidence>
<dbReference type="PANTHER" id="PTHR45898:SF2">
    <property type="entry name" value="TOM1-LIKE PROTEIN 6"/>
    <property type="match status" value="1"/>
</dbReference>
<dbReference type="PROSITE" id="PS50179">
    <property type="entry name" value="VHS"/>
    <property type="match status" value="1"/>
</dbReference>
<dbReference type="FunFam" id="1.25.40.90:FF:000028">
    <property type="entry name" value="TOM1-like protein 2"/>
    <property type="match status" value="1"/>
</dbReference>
<evidence type="ECO:0000259" key="8">
    <source>
        <dbReference type="PROSITE" id="PS50909"/>
    </source>
</evidence>
<dbReference type="CDD" id="cd14231">
    <property type="entry name" value="GAT_GGA-like_plant"/>
    <property type="match status" value="1"/>
</dbReference>
<sequence length="625" mass="68524">MSSSATVRVEKATSDLLIGPDWTMNMEICDSINSSYGQAKDVIKVLKKRLQNKNPKVQLLALTLLETIIKNCGDNVHFQIAERNILQEMVKIVKKQMDMNVRDKILVLLDSWQEAFGGPGGKYPQYYWAYEELRRSGVEFPQRSSDAAPIFTPPVTHPMPRHIQAGYGMPSNTTRRLDEAMASEVESLSLSNIDSMWSIMELLTEMLQAVNPNDREALKDEVIADLVSRCHSNQRRLMQMLNSTVDEEVLGQGLALNDNLQSVLAKHDSIASGSSLPTEVKENRFRPSEVRDTSAGPLEIRDAGVKPSEVRETNPGQPELRDASPKPNMISYTPMAAATKAQLEEEEEEDDDFAQLARRRSKTTSVHSQSTSSGLRESSTSLNMTNVTTPSTPVVSTPSPSKDLALPNPPTSIRTTTKEQDMIDLLSITLSTTSTSPHTPLTLPSASNHDMHQIPVSPTTQGYPYGPQIYPGNQGQVSYNSYVVPWAQAQPQFPQYSSSYPPPPWATAPAGSDQGPSTTPYTYMTPHANAAAIQLPLQITRSLQHFNSFPSVGSSGSTIQKEAKVSSTPRNSASVAEQKPFIPSYRLFEDLNVLGNADRGFKKTTNNTSPSLSGTPGKSMVNGGK</sequence>
<feature type="region of interest" description="Disordered" evidence="6">
    <location>
        <begin position="598"/>
        <end position="625"/>
    </location>
</feature>
<keyword evidence="3" id="KW-0813">Transport</keyword>
<dbReference type="InterPro" id="IPR044836">
    <property type="entry name" value="TOL_plant"/>
</dbReference>
<dbReference type="Gene3D" id="1.25.40.90">
    <property type="match status" value="1"/>
</dbReference>
<dbReference type="GeneID" id="104602484"/>
<feature type="domain" description="VHS" evidence="7">
    <location>
        <begin position="12"/>
        <end position="141"/>
    </location>
</feature>
<dbReference type="Gene3D" id="1.20.58.160">
    <property type="match status" value="1"/>
</dbReference>
<dbReference type="PROSITE" id="PS50909">
    <property type="entry name" value="GAT"/>
    <property type="match status" value="1"/>
</dbReference>
<dbReference type="Proteomes" id="UP000189703">
    <property type="component" value="Unplaced"/>
</dbReference>
<dbReference type="eggNOG" id="KOG1087">
    <property type="taxonomic scope" value="Eukaryota"/>
</dbReference>
<gene>
    <name evidence="10" type="primary">LOC104602484</name>
</gene>
<dbReference type="STRING" id="4432.A0A1U8APE2"/>
<accession>A0A1U8APE2</accession>
<organism evidence="9 10">
    <name type="scientific">Nelumbo nucifera</name>
    <name type="common">Sacred lotus</name>
    <dbReference type="NCBI Taxonomy" id="4432"/>
    <lineage>
        <taxon>Eukaryota</taxon>
        <taxon>Viridiplantae</taxon>
        <taxon>Streptophyta</taxon>
        <taxon>Embryophyta</taxon>
        <taxon>Tracheophyta</taxon>
        <taxon>Spermatophyta</taxon>
        <taxon>Magnoliopsida</taxon>
        <taxon>Proteales</taxon>
        <taxon>Nelumbonaceae</taxon>
        <taxon>Nelumbo</taxon>
    </lineage>
</organism>
<name>A0A1U8APE2_NELNU</name>
<feature type="compositionally biased region" description="Basic and acidic residues" evidence="6">
    <location>
        <begin position="299"/>
        <end position="312"/>
    </location>
</feature>
<dbReference type="Pfam" id="PF00790">
    <property type="entry name" value="VHS"/>
    <property type="match status" value="1"/>
</dbReference>
<keyword evidence="9" id="KW-1185">Reference proteome</keyword>
<dbReference type="InterPro" id="IPR002014">
    <property type="entry name" value="VHS_dom"/>
</dbReference>
<evidence type="ECO:0000256" key="4">
    <source>
        <dbReference type="ARBA" id="ARBA00022927"/>
    </source>
</evidence>
<comment type="similarity">
    <text evidence="2">Belongs to the TOM1 family.</text>
</comment>
<feature type="region of interest" description="Disordered" evidence="6">
    <location>
        <begin position="551"/>
        <end position="576"/>
    </location>
</feature>
<evidence type="ECO:0000256" key="2">
    <source>
        <dbReference type="ARBA" id="ARBA00007708"/>
    </source>
</evidence>
<dbReference type="KEGG" id="nnu:104602484"/>
<feature type="compositionally biased region" description="Polar residues" evidence="6">
    <location>
        <begin position="551"/>
        <end position="575"/>
    </location>
</feature>
<dbReference type="SUPFAM" id="SSF89009">
    <property type="entry name" value="GAT-like domain"/>
    <property type="match status" value="1"/>
</dbReference>
<dbReference type="CDD" id="cd03561">
    <property type="entry name" value="VHS"/>
    <property type="match status" value="1"/>
</dbReference>
<dbReference type="AlphaFoldDB" id="A0A1U8APE2"/>
<reference evidence="10" key="1">
    <citation type="submission" date="2025-08" db="UniProtKB">
        <authorList>
            <consortium name="RefSeq"/>
        </authorList>
    </citation>
    <scope>IDENTIFICATION</scope>
</reference>
<feature type="compositionally biased region" description="Basic and acidic residues" evidence="6">
    <location>
        <begin position="279"/>
        <end position="292"/>
    </location>
</feature>
<feature type="compositionally biased region" description="Acidic residues" evidence="6">
    <location>
        <begin position="344"/>
        <end position="353"/>
    </location>
</feature>
<feature type="region of interest" description="Disordered" evidence="6">
    <location>
        <begin position="273"/>
        <end position="414"/>
    </location>
</feature>
<dbReference type="GO" id="GO:0016020">
    <property type="term" value="C:membrane"/>
    <property type="evidence" value="ECO:0007669"/>
    <property type="project" value="UniProtKB-SubCell"/>
</dbReference>
<comment type="subcellular location">
    <subcellularLocation>
        <location evidence="1">Membrane</location>
        <topology evidence="1">Peripheral membrane protein</topology>
    </subcellularLocation>
</comment>
<dbReference type="OMA" id="CDKVTTN"/>
<feature type="region of interest" description="Disordered" evidence="6">
    <location>
        <begin position="498"/>
        <end position="519"/>
    </location>
</feature>
<evidence type="ECO:0000256" key="3">
    <source>
        <dbReference type="ARBA" id="ARBA00022448"/>
    </source>
</evidence>
<feature type="domain" description="GAT" evidence="8">
    <location>
        <begin position="184"/>
        <end position="272"/>
    </location>
</feature>
<keyword evidence="4" id="KW-0653">Protein transport</keyword>
<evidence type="ECO:0000259" key="7">
    <source>
        <dbReference type="PROSITE" id="PS50179"/>
    </source>
</evidence>
<dbReference type="SUPFAM" id="SSF48464">
    <property type="entry name" value="ENTH/VHS domain"/>
    <property type="match status" value="1"/>
</dbReference>
<dbReference type="GO" id="GO:0043328">
    <property type="term" value="P:protein transport to vacuole involved in ubiquitin-dependent protein catabolic process via the multivesicular body sorting pathway"/>
    <property type="evidence" value="ECO:0007669"/>
    <property type="project" value="InterPro"/>
</dbReference>
<dbReference type="GO" id="GO:0043130">
    <property type="term" value="F:ubiquitin binding"/>
    <property type="evidence" value="ECO:0007669"/>
    <property type="project" value="InterPro"/>
</dbReference>
<dbReference type="GO" id="GO:0005737">
    <property type="term" value="C:cytoplasm"/>
    <property type="evidence" value="ECO:0007669"/>
    <property type="project" value="UniProtKB-ARBA"/>
</dbReference>
<evidence type="ECO:0000256" key="1">
    <source>
        <dbReference type="ARBA" id="ARBA00004170"/>
    </source>
</evidence>
<evidence type="ECO:0000256" key="5">
    <source>
        <dbReference type="ARBA" id="ARBA00023136"/>
    </source>
</evidence>
<feature type="compositionally biased region" description="Polar residues" evidence="6">
    <location>
        <begin position="603"/>
        <end position="616"/>
    </location>
</feature>
<dbReference type="GO" id="GO:0035091">
    <property type="term" value="F:phosphatidylinositol binding"/>
    <property type="evidence" value="ECO:0007669"/>
    <property type="project" value="InterPro"/>
</dbReference>
<dbReference type="InterPro" id="IPR004152">
    <property type="entry name" value="GAT_dom"/>
</dbReference>
<feature type="compositionally biased region" description="Low complexity" evidence="6">
    <location>
        <begin position="368"/>
        <end position="401"/>
    </location>
</feature>
<dbReference type="RefSeq" id="XP_010264484.1">
    <property type="nucleotide sequence ID" value="XM_010266182.2"/>
</dbReference>
<dbReference type="InterPro" id="IPR008942">
    <property type="entry name" value="ENTH_VHS"/>
</dbReference>
<proteinExistence type="inferred from homology"/>
<dbReference type="InterPro" id="IPR038425">
    <property type="entry name" value="GAT_sf"/>
</dbReference>
<dbReference type="Pfam" id="PF03127">
    <property type="entry name" value="GAT"/>
    <property type="match status" value="1"/>
</dbReference>
<keyword evidence="5" id="KW-0472">Membrane</keyword>
<evidence type="ECO:0000313" key="10">
    <source>
        <dbReference type="RefSeq" id="XP_010264484.1"/>
    </source>
</evidence>
<dbReference type="PANTHER" id="PTHR45898">
    <property type="entry name" value="TOM1-LIKE PROTEIN"/>
    <property type="match status" value="1"/>
</dbReference>
<dbReference type="SMART" id="SM00288">
    <property type="entry name" value="VHS"/>
    <property type="match status" value="1"/>
</dbReference>
<dbReference type="OrthoDB" id="2018246at2759"/>
<dbReference type="FunCoup" id="A0A1U8APE2">
    <property type="interactions" value="2482"/>
</dbReference>
<dbReference type="InParanoid" id="A0A1U8APE2"/>
<protein>
    <submittedName>
        <fullName evidence="10">TOM1-like protein 2 isoform X1</fullName>
    </submittedName>
</protein>